<organism evidence="1 2">
    <name type="scientific">Babesia bigemina</name>
    <dbReference type="NCBI Taxonomy" id="5866"/>
    <lineage>
        <taxon>Eukaryota</taxon>
        <taxon>Sar</taxon>
        <taxon>Alveolata</taxon>
        <taxon>Apicomplexa</taxon>
        <taxon>Aconoidasida</taxon>
        <taxon>Piroplasmida</taxon>
        <taxon>Babesiidae</taxon>
        <taxon>Babesia</taxon>
    </lineage>
</organism>
<dbReference type="AlphaFoldDB" id="A0A061D5B4"/>
<sequence>MLRKRLVFKIVKDALSRKSLRPFKHIQESFDHHLQLSLDLIDKRQTICRRLEVGDNVYDRVPSHEGAQNHTSGERKDHTGADLDVIGIDVLKPFEIVMGFQVLAMKCASEVAKLEQIEDHEKFRYRLHALLSLACHHIEGFSFVRLSLILNSLANIIRWHRDVTDSRPPNSGGDRMGRNDFCSVPADRLDSIFGGKFSADPEGNDLELTFKRFHALLETRFMLHLCLYEKFGASRTHEDPDVGHIDAHSVCLLLKYYLVVGDMNRTLFYLILRFIRQQSQFELRDVMNMVVSLSMMDGASDLYSPVDLQQLHAAVSVFMEHNISDPSAINLSGESSSLPELWDNETVKNRSLVELLLITLAEKEPTGGADLHLCHLYIKALMVFRDRGVPEELLAALASDALKNSTHVFSSGDVLKGRGFDKFVAYLQSIKICVRDSSILEPAALQSFFLDEQVQRRTLSSLLRLAKEPSNTNVKSLVTLCDTIKFVSAIKNTAEDHAALLTHLRSTLSRVLPVIVLANINRFKVGDIVAVYEYLHDDMPARMEVQKMLFNLYANLNSGDNTPDVLDIYTETTTLMTSFHKHNYKIDHAVHNQISSWILGTYKIAGIKDVSLLLRFLQSTARICKIEPEIFIIYDFNILLNYVFEFDVWKGHVIPLVDIIYNLLPHWANGFTDALMKSNLVKLLEHYHLSTIVPMAVQSCEGRPSGKDPNSDRMSPLDISTFAKYTHLVWSLRNTSPVSHELWDRHQTVIVDGIYNCTNIGKLSLGDDGPVCSNKNTNVKKCEMWQSFSVRLMVEILLDMHRQHLGSSGADHSALPKEQRAMSFLCRELLIGLDVFDDHAASMTQLLTLILENEEHMPDCPHFTDLVCKLNSVVSAR</sequence>
<dbReference type="RefSeq" id="XP_012768067.1">
    <property type="nucleotide sequence ID" value="XM_012912613.1"/>
</dbReference>
<dbReference type="OrthoDB" id="365308at2759"/>
<evidence type="ECO:0000313" key="1">
    <source>
        <dbReference type="EMBL" id="CDR95881.1"/>
    </source>
</evidence>
<dbReference type="Proteomes" id="UP000033188">
    <property type="component" value="Chromosome 2"/>
</dbReference>
<dbReference type="KEGG" id="bbig:BBBOND_0210340"/>
<protein>
    <submittedName>
        <fullName evidence="1">Uncharacterized protein</fullName>
    </submittedName>
</protein>
<name>A0A061D5B4_BABBI</name>
<dbReference type="OMA" id="STARICK"/>
<keyword evidence="2" id="KW-1185">Reference proteome</keyword>
<proteinExistence type="predicted"/>
<evidence type="ECO:0000313" key="2">
    <source>
        <dbReference type="Proteomes" id="UP000033188"/>
    </source>
</evidence>
<reference evidence="2" key="1">
    <citation type="submission" date="2014-06" db="EMBL/GenBank/DDBJ databases">
        <authorList>
            <person name="Aslett M."/>
            <person name="De Silva N."/>
        </authorList>
    </citation>
    <scope>NUCLEOTIDE SEQUENCE [LARGE SCALE GENOMIC DNA]</scope>
    <source>
        <strain evidence="2">Bond</strain>
    </source>
</reference>
<dbReference type="EMBL" id="LK391708">
    <property type="protein sequence ID" value="CDR95881.1"/>
    <property type="molecule type" value="Genomic_DNA"/>
</dbReference>
<dbReference type="GeneID" id="24564422"/>
<gene>
    <name evidence="1" type="ORF">BBBOND_0210340</name>
</gene>
<accession>A0A061D5B4</accession>
<dbReference type="VEuPathDB" id="PiroplasmaDB:BBBOND_0210340"/>